<feature type="region of interest" description="Disordered" evidence="1">
    <location>
        <begin position="298"/>
        <end position="321"/>
    </location>
</feature>
<evidence type="ECO:0000256" key="1">
    <source>
        <dbReference type="SAM" id="MobiDB-lite"/>
    </source>
</evidence>
<dbReference type="AlphaFoldDB" id="A0AAX4J2F8"/>
<dbReference type="GeneID" id="87951085"/>
<sequence>MARTDESSAIEPRVVLRTPGMNEVLPRHDLNLFTSSATFPQGEWVLSEFGHPHQFQAAYCVRNAQGQMVRAPMPLANVSAVTNQQEIYDHCTVFHYDPTYQSPDDTEHICDMAYIGREEQQTGSGLLYNDYNHQQAPAYPQEYDRYHIDLDIKQEIFPSSETKFLASPPPYSSGVAANAQAHASLLEKRSEIAPTSIHGLKIINFPVKKASFGYSSRPESSSVVSDFLGDALLLDSFHSLGKEEIHSPGIFAPQDSFHPEVQAASFLSADSFDMALSPTMFSQLDESAFDQLLRQRNDTSHETGKTHSGSDADNSGDETTGAGEGCRGSACLQITVDCIKTPLVFNDVLTALRVPRGQLVWSLYVLGPPCILWESFGGCLRGRCYLDYTSCGE</sequence>
<dbReference type="KEGG" id="cdet:87951085"/>
<dbReference type="RefSeq" id="XP_062786792.1">
    <property type="nucleotide sequence ID" value="XM_062930741.1"/>
</dbReference>
<name>A0AAX4J2F8_9PEZI</name>
<accession>A0AAX4J2F8</accession>
<gene>
    <name evidence="2" type="ORF">CDEST_14585</name>
</gene>
<dbReference type="EMBL" id="CP137314">
    <property type="protein sequence ID" value="WQF89571.1"/>
    <property type="molecule type" value="Genomic_DNA"/>
</dbReference>
<evidence type="ECO:0000313" key="2">
    <source>
        <dbReference type="EMBL" id="WQF89571.1"/>
    </source>
</evidence>
<reference evidence="3" key="1">
    <citation type="journal article" date="2023" name="bioRxiv">
        <title>Complete genome of the Medicago anthracnose fungus, Colletotrichum destructivum, reveals a mini-chromosome-like region within a core chromosome.</title>
        <authorList>
            <person name="Lapalu N."/>
            <person name="Simon A."/>
            <person name="Lu A."/>
            <person name="Plaumann P.-L."/>
            <person name="Amselem J."/>
            <person name="Pigne S."/>
            <person name="Auger A."/>
            <person name="Koch C."/>
            <person name="Dallery J.-F."/>
            <person name="O'Connell R.J."/>
        </authorList>
    </citation>
    <scope>NUCLEOTIDE SEQUENCE [LARGE SCALE GENOMIC DNA]</scope>
    <source>
        <strain evidence="3">CBS 520.97</strain>
    </source>
</reference>
<keyword evidence="3" id="KW-1185">Reference proteome</keyword>
<evidence type="ECO:0000313" key="3">
    <source>
        <dbReference type="Proteomes" id="UP001322277"/>
    </source>
</evidence>
<proteinExistence type="predicted"/>
<feature type="compositionally biased region" description="Basic and acidic residues" evidence="1">
    <location>
        <begin position="298"/>
        <end position="310"/>
    </location>
</feature>
<protein>
    <submittedName>
        <fullName evidence="2">Uncharacterized protein</fullName>
    </submittedName>
</protein>
<organism evidence="2 3">
    <name type="scientific">Colletotrichum destructivum</name>
    <dbReference type="NCBI Taxonomy" id="34406"/>
    <lineage>
        <taxon>Eukaryota</taxon>
        <taxon>Fungi</taxon>
        <taxon>Dikarya</taxon>
        <taxon>Ascomycota</taxon>
        <taxon>Pezizomycotina</taxon>
        <taxon>Sordariomycetes</taxon>
        <taxon>Hypocreomycetidae</taxon>
        <taxon>Glomerellales</taxon>
        <taxon>Glomerellaceae</taxon>
        <taxon>Colletotrichum</taxon>
        <taxon>Colletotrichum destructivum species complex</taxon>
    </lineage>
</organism>
<dbReference type="Proteomes" id="UP001322277">
    <property type="component" value="Chromosome 10"/>
</dbReference>